<evidence type="ECO:0000313" key="1">
    <source>
        <dbReference type="EMBL" id="KAH0503989.1"/>
    </source>
</evidence>
<name>A0A8J6G4C0_MICOH</name>
<dbReference type="EMBL" id="JAATJU010025300">
    <property type="protein sequence ID" value="KAH0503989.1"/>
    <property type="molecule type" value="Genomic_DNA"/>
</dbReference>
<proteinExistence type="predicted"/>
<gene>
    <name evidence="1" type="ORF">LTLLF_184175</name>
</gene>
<accession>A0A8J6G4C0</accession>
<evidence type="ECO:0000313" key="2">
    <source>
        <dbReference type="Proteomes" id="UP000710432"/>
    </source>
</evidence>
<sequence>MGFLLSKAATQTSVVLVDSEVNDHLVQGAEKSGLEPVTRLFQNTNKIKLEDASQENCMRGEGTDTGWNSMGYVKENDGLVVTDLE</sequence>
<dbReference type="Proteomes" id="UP000710432">
    <property type="component" value="Unassembled WGS sequence"/>
</dbReference>
<protein>
    <submittedName>
        <fullName evidence="1">Uncharacterized protein</fullName>
    </submittedName>
</protein>
<dbReference type="AlphaFoldDB" id="A0A8J6G4C0"/>
<dbReference type="Pfam" id="PF17701">
    <property type="entry name" value="DUF5547"/>
    <property type="match status" value="1"/>
</dbReference>
<comment type="caution">
    <text evidence="1">The sequence shown here is derived from an EMBL/GenBank/DDBJ whole genome shotgun (WGS) entry which is preliminary data.</text>
</comment>
<organism evidence="1 2">
    <name type="scientific">Microtus ochrogaster</name>
    <name type="common">Prairie vole</name>
    <dbReference type="NCBI Taxonomy" id="79684"/>
    <lineage>
        <taxon>Eukaryota</taxon>
        <taxon>Metazoa</taxon>
        <taxon>Chordata</taxon>
        <taxon>Craniata</taxon>
        <taxon>Vertebrata</taxon>
        <taxon>Euteleostomi</taxon>
        <taxon>Mammalia</taxon>
        <taxon>Eutheria</taxon>
        <taxon>Euarchontoglires</taxon>
        <taxon>Glires</taxon>
        <taxon>Rodentia</taxon>
        <taxon>Myomorpha</taxon>
        <taxon>Muroidea</taxon>
        <taxon>Cricetidae</taxon>
        <taxon>Arvicolinae</taxon>
        <taxon>Microtus</taxon>
    </lineage>
</organism>
<dbReference type="InterPro" id="IPR041537">
    <property type="entry name" value="DUF5547"/>
</dbReference>
<reference evidence="1" key="1">
    <citation type="submission" date="2020-03" db="EMBL/GenBank/DDBJ databases">
        <title>Studies in the Genomics of Life Span.</title>
        <authorList>
            <person name="Glass D."/>
        </authorList>
    </citation>
    <scope>NUCLEOTIDE SEQUENCE</scope>
    <source>
        <strain evidence="1">LTLLF</strain>
        <tissue evidence="1">Muscle</tissue>
    </source>
</reference>